<dbReference type="STRING" id="933084.A0A067Q4K7"/>
<dbReference type="Pfam" id="PF13191">
    <property type="entry name" value="AAA_16"/>
    <property type="match status" value="1"/>
</dbReference>
<evidence type="ECO:0000259" key="1">
    <source>
        <dbReference type="Pfam" id="PF13191"/>
    </source>
</evidence>
<dbReference type="Pfam" id="PF13432">
    <property type="entry name" value="TPR_16"/>
    <property type="match status" value="1"/>
</dbReference>
<protein>
    <recommendedName>
        <fullName evidence="1">Orc1-like AAA ATPase domain-containing protein</fullName>
    </recommendedName>
</protein>
<sequence>MNTFLVGAIRHPGADSSVDGGTDPLSTFADLELGGKVLVSAELVIFNRTVQYHPLCLMLHIDSSPSSLPAPSKCFGRESVVADIIQRIDNGVQCLAITGAPGIGKSAVAKDLIYHDTVASHFRHCRLWVPCAEAMTFVGFCNMLLDSIWGPSLSARLLGGRYSLSPRAIESHLAAAVESLLRSGPRHLLVLDDFDAIWGRNDLRRDVEHVLEILLQAPHLTIVITLRGTRTPAVVQWTKEIDPLPLQAAQWVFLSIHPVDDGSLIDLLLAVDCVPLTVTTLAFAGRARNWAPSDLLAIWRAEQKLLVDLRLPHHRSFEGELIRLDPDAKKLLSILSVLPGGVSTAELSNLAADIQNVYEAVGQLSSSSLAQLPPNGRYQLLSPIRAYALQYYKIDTPSRQSLYTYYFSRIKRHGSRPGDVAFRAAARYFIEEEVNIYAVLESALEQGCSIAIEAAVENSDLLSCTRPRVDIATKAVALARKLSPDNLLSQCLQWLAESYRAVGQLPDAQCILEEALSEYRRVGDRSRAAQSLQTLGLIRYQRGDKIAGILKLEEALEEFRLLRDAPREASCLLSLGEKYFENDRSEDARISFQQAMSQFKDTDDRGSRAQALHHLGRLHASKGHLDIARSQIDEALKTYRELDDRAAAANCLMLLSHLYPDINEKRSALEEVLSEYLNLGRRLDAAFAMKRLAPLYTAQGRYEEALALHKRAIPEFSHFVFVYAAAESQLDMGLLYLKMERYHEARLALEIARQKHVIHGDRRRAAIAIVNIISCLLHQGDQDSALSLLETHRGDIEEFFEVEVAQP</sequence>
<accession>A0A067Q4K7</accession>
<evidence type="ECO:0000313" key="2">
    <source>
        <dbReference type="EMBL" id="KDQ61100.1"/>
    </source>
</evidence>
<dbReference type="OrthoDB" id="431454at2759"/>
<dbReference type="AlphaFoldDB" id="A0A067Q4K7"/>
<dbReference type="SUPFAM" id="SSF52540">
    <property type="entry name" value="P-loop containing nucleoside triphosphate hydrolases"/>
    <property type="match status" value="1"/>
</dbReference>
<dbReference type="InterPro" id="IPR011990">
    <property type="entry name" value="TPR-like_helical_dom_sf"/>
</dbReference>
<dbReference type="SUPFAM" id="SSF48452">
    <property type="entry name" value="TPR-like"/>
    <property type="match status" value="2"/>
</dbReference>
<dbReference type="EMBL" id="KL197713">
    <property type="protein sequence ID" value="KDQ61100.1"/>
    <property type="molecule type" value="Genomic_DNA"/>
</dbReference>
<dbReference type="Gene3D" id="3.40.50.300">
    <property type="entry name" value="P-loop containing nucleotide triphosphate hydrolases"/>
    <property type="match status" value="1"/>
</dbReference>
<dbReference type="Pfam" id="PF13374">
    <property type="entry name" value="TPR_10"/>
    <property type="match status" value="2"/>
</dbReference>
<name>A0A067Q4K7_9AGAM</name>
<proteinExistence type="predicted"/>
<gene>
    <name evidence="2" type="ORF">JAAARDRAFT_55813</name>
</gene>
<dbReference type="InterPro" id="IPR041664">
    <property type="entry name" value="AAA_16"/>
</dbReference>
<dbReference type="Proteomes" id="UP000027265">
    <property type="component" value="Unassembled WGS sequence"/>
</dbReference>
<dbReference type="PANTHER" id="PTHR47691:SF3">
    <property type="entry name" value="HTH-TYPE TRANSCRIPTIONAL REGULATOR RV0890C-RELATED"/>
    <property type="match status" value="1"/>
</dbReference>
<evidence type="ECO:0000313" key="3">
    <source>
        <dbReference type="Proteomes" id="UP000027265"/>
    </source>
</evidence>
<dbReference type="InParanoid" id="A0A067Q4K7"/>
<dbReference type="InterPro" id="IPR027417">
    <property type="entry name" value="P-loop_NTPase"/>
</dbReference>
<feature type="domain" description="Orc1-like AAA ATPase" evidence="1">
    <location>
        <begin position="74"/>
        <end position="217"/>
    </location>
</feature>
<keyword evidence="3" id="KW-1185">Reference proteome</keyword>
<dbReference type="PANTHER" id="PTHR47691">
    <property type="entry name" value="REGULATOR-RELATED"/>
    <property type="match status" value="1"/>
</dbReference>
<dbReference type="Gene3D" id="1.25.40.10">
    <property type="entry name" value="Tetratricopeptide repeat domain"/>
    <property type="match status" value="2"/>
</dbReference>
<dbReference type="InterPro" id="IPR019734">
    <property type="entry name" value="TPR_rpt"/>
</dbReference>
<dbReference type="SMART" id="SM00028">
    <property type="entry name" value="TPR"/>
    <property type="match status" value="5"/>
</dbReference>
<dbReference type="HOGENOM" id="CLU_006580_1_1_1"/>
<organism evidence="2 3">
    <name type="scientific">Jaapia argillacea MUCL 33604</name>
    <dbReference type="NCBI Taxonomy" id="933084"/>
    <lineage>
        <taxon>Eukaryota</taxon>
        <taxon>Fungi</taxon>
        <taxon>Dikarya</taxon>
        <taxon>Basidiomycota</taxon>
        <taxon>Agaricomycotina</taxon>
        <taxon>Agaricomycetes</taxon>
        <taxon>Agaricomycetidae</taxon>
        <taxon>Jaapiales</taxon>
        <taxon>Jaapiaceae</taxon>
        <taxon>Jaapia</taxon>
    </lineage>
</organism>
<reference evidence="3" key="1">
    <citation type="journal article" date="2014" name="Proc. Natl. Acad. Sci. U.S.A.">
        <title>Extensive sampling of basidiomycete genomes demonstrates inadequacy of the white-rot/brown-rot paradigm for wood decay fungi.</title>
        <authorList>
            <person name="Riley R."/>
            <person name="Salamov A.A."/>
            <person name="Brown D.W."/>
            <person name="Nagy L.G."/>
            <person name="Floudas D."/>
            <person name="Held B.W."/>
            <person name="Levasseur A."/>
            <person name="Lombard V."/>
            <person name="Morin E."/>
            <person name="Otillar R."/>
            <person name="Lindquist E.A."/>
            <person name="Sun H."/>
            <person name="LaButti K.M."/>
            <person name="Schmutz J."/>
            <person name="Jabbour D."/>
            <person name="Luo H."/>
            <person name="Baker S.E."/>
            <person name="Pisabarro A.G."/>
            <person name="Walton J.D."/>
            <person name="Blanchette R.A."/>
            <person name="Henrissat B."/>
            <person name="Martin F."/>
            <person name="Cullen D."/>
            <person name="Hibbett D.S."/>
            <person name="Grigoriev I.V."/>
        </authorList>
    </citation>
    <scope>NUCLEOTIDE SEQUENCE [LARGE SCALE GENOMIC DNA]</scope>
    <source>
        <strain evidence="3">MUCL 33604</strain>
    </source>
</reference>